<sequence>MAHQEAKTQESSTIDEPPLWDYVSKIEKQGGGGTWKFKCNLCSEIRQGSYSRDRSHLLGIKGSGISICKKATASDKLEMKRLEDAYEEKKAESKSKEVELPCESGVGFKKRKDSDFVSQQALSDRRVETIDGEVLIGVIEVILLQAIDSSSSMDSLAPRLPLYRVYSSHCSWEIAKVPNGKTLIGNWNIAVASLLIGF</sequence>
<feature type="coiled-coil region" evidence="1">
    <location>
        <begin position="72"/>
        <end position="99"/>
    </location>
</feature>
<reference evidence="2 3" key="1">
    <citation type="submission" date="2019-05" db="EMBL/GenBank/DDBJ databases">
        <title>Mikania micrantha, genome provides insights into the molecular mechanism of rapid growth.</title>
        <authorList>
            <person name="Liu B."/>
        </authorList>
    </citation>
    <scope>NUCLEOTIDE SEQUENCE [LARGE SCALE GENOMIC DNA]</scope>
    <source>
        <strain evidence="2">NLD-2019</strain>
        <tissue evidence="2">Leaf</tissue>
    </source>
</reference>
<keyword evidence="1" id="KW-0175">Coiled coil</keyword>
<protein>
    <recommendedName>
        <fullName evidence="4">BED-type domain-containing protein</fullName>
    </recommendedName>
</protein>
<evidence type="ECO:0000313" key="3">
    <source>
        <dbReference type="Proteomes" id="UP000326396"/>
    </source>
</evidence>
<dbReference type="Proteomes" id="UP000326396">
    <property type="component" value="Linkage Group LG2"/>
</dbReference>
<evidence type="ECO:0008006" key="4">
    <source>
        <dbReference type="Google" id="ProtNLM"/>
    </source>
</evidence>
<gene>
    <name evidence="2" type="ORF">E3N88_22846</name>
</gene>
<evidence type="ECO:0000256" key="1">
    <source>
        <dbReference type="SAM" id="Coils"/>
    </source>
</evidence>
<dbReference type="AlphaFoldDB" id="A0A5N6NE99"/>
<dbReference type="EMBL" id="SZYD01000012">
    <property type="protein sequence ID" value="KAD4585245.1"/>
    <property type="molecule type" value="Genomic_DNA"/>
</dbReference>
<proteinExistence type="predicted"/>
<comment type="caution">
    <text evidence="2">The sequence shown here is derived from an EMBL/GenBank/DDBJ whole genome shotgun (WGS) entry which is preliminary data.</text>
</comment>
<accession>A0A5N6NE99</accession>
<evidence type="ECO:0000313" key="2">
    <source>
        <dbReference type="EMBL" id="KAD4585245.1"/>
    </source>
</evidence>
<organism evidence="2 3">
    <name type="scientific">Mikania micrantha</name>
    <name type="common">bitter vine</name>
    <dbReference type="NCBI Taxonomy" id="192012"/>
    <lineage>
        <taxon>Eukaryota</taxon>
        <taxon>Viridiplantae</taxon>
        <taxon>Streptophyta</taxon>
        <taxon>Embryophyta</taxon>
        <taxon>Tracheophyta</taxon>
        <taxon>Spermatophyta</taxon>
        <taxon>Magnoliopsida</taxon>
        <taxon>eudicotyledons</taxon>
        <taxon>Gunneridae</taxon>
        <taxon>Pentapetalae</taxon>
        <taxon>asterids</taxon>
        <taxon>campanulids</taxon>
        <taxon>Asterales</taxon>
        <taxon>Asteraceae</taxon>
        <taxon>Asteroideae</taxon>
        <taxon>Heliantheae alliance</taxon>
        <taxon>Eupatorieae</taxon>
        <taxon>Mikania</taxon>
    </lineage>
</organism>
<dbReference type="OrthoDB" id="1937290at2759"/>
<keyword evidence="3" id="KW-1185">Reference proteome</keyword>
<name>A0A5N6NE99_9ASTR</name>